<feature type="non-terminal residue" evidence="1">
    <location>
        <position position="184"/>
    </location>
</feature>
<dbReference type="AlphaFoldDB" id="A0A5E4QK04"/>
<organism evidence="1 2">
    <name type="scientific">Leptidea sinapis</name>
    <dbReference type="NCBI Taxonomy" id="189913"/>
    <lineage>
        <taxon>Eukaryota</taxon>
        <taxon>Metazoa</taxon>
        <taxon>Ecdysozoa</taxon>
        <taxon>Arthropoda</taxon>
        <taxon>Hexapoda</taxon>
        <taxon>Insecta</taxon>
        <taxon>Pterygota</taxon>
        <taxon>Neoptera</taxon>
        <taxon>Endopterygota</taxon>
        <taxon>Lepidoptera</taxon>
        <taxon>Glossata</taxon>
        <taxon>Ditrysia</taxon>
        <taxon>Papilionoidea</taxon>
        <taxon>Pieridae</taxon>
        <taxon>Dismorphiinae</taxon>
        <taxon>Leptidea</taxon>
    </lineage>
</organism>
<evidence type="ECO:0000313" key="1">
    <source>
        <dbReference type="EMBL" id="VVC98278.1"/>
    </source>
</evidence>
<keyword evidence="2" id="KW-1185">Reference proteome</keyword>
<protein>
    <submittedName>
        <fullName evidence="1">Uncharacterized protein</fullName>
    </submittedName>
</protein>
<gene>
    <name evidence="1" type="ORF">LSINAPIS_LOCUS9384</name>
</gene>
<accession>A0A5E4QK04</accession>
<dbReference type="EMBL" id="FZQP02003446">
    <property type="protein sequence ID" value="VVC98278.1"/>
    <property type="molecule type" value="Genomic_DNA"/>
</dbReference>
<proteinExistence type="predicted"/>
<reference evidence="1 2" key="1">
    <citation type="submission" date="2017-07" db="EMBL/GenBank/DDBJ databases">
        <authorList>
            <person name="Talla V."/>
            <person name="Backstrom N."/>
        </authorList>
    </citation>
    <scope>NUCLEOTIDE SEQUENCE [LARGE SCALE GENOMIC DNA]</scope>
</reference>
<evidence type="ECO:0000313" key="2">
    <source>
        <dbReference type="Proteomes" id="UP000324832"/>
    </source>
</evidence>
<name>A0A5E4QK04_9NEOP</name>
<dbReference type="Proteomes" id="UP000324832">
    <property type="component" value="Unassembled WGS sequence"/>
</dbReference>
<sequence length="184" mass="20388">MNTPKVIIIDPINEFNFGFFLLTYHETSMLAGEAADLKIQQLLQPIPIMCVEVQQYCLIGEITSCSDINTYFYFKYNLLHHAKGFEFYEHVVCLLFITNRKMLTGFLVTLLVVVHNSQSVLSSSLLCGRTKEVELGTNSSAGAALALTLVRPGPPTSASRAPCQLRLIAPDAAAFTMRLIDVKV</sequence>